<dbReference type="PANTHER" id="PTHR13247">
    <property type="entry name" value="TETRATRICOPEPTIDE REPEAT PROTEIN 11 TPR REPEAT PROTEIN 11"/>
    <property type="match status" value="1"/>
</dbReference>
<keyword evidence="5" id="KW-1133">Transmembrane helix</keyword>
<dbReference type="InterPro" id="IPR016543">
    <property type="entry name" value="Fis1"/>
</dbReference>
<dbReference type="EMBL" id="NMUH01001382">
    <property type="protein sequence ID" value="MQL91815.1"/>
    <property type="molecule type" value="Genomic_DNA"/>
</dbReference>
<comment type="caution">
    <text evidence="8">The sequence shown here is derived from an EMBL/GenBank/DDBJ whole genome shotgun (WGS) entry which is preliminary data.</text>
</comment>
<sequence length="277" mass="30391">VFSWGGEKGSGKTRDFCNTEDFFATDAVVTCELRRPLPGVKSASASQKIPSKLTYHFPPLLSCSCAAGLFVCRVLGAPSPPLVAAVVVCALRRPIMEAKIGKFFESVGNFFIGGDSIPWCDRDIIAICCWRPVLLVLPSWEASPEPGSTLDRDLALVWALADQLAIGCEREVEEANGSAEKKNESIMRLSWALVHSKQPEDVQRGIAMLEAFSSYGKVQFVNDVAYIHLFIGLGEPSLANASSPLQKREKLYLLAVGFYRSGEFVRSRQLLEQCLEV</sequence>
<keyword evidence="9" id="KW-1185">Reference proteome</keyword>
<evidence type="ECO:0000256" key="7">
    <source>
        <dbReference type="ARBA" id="ARBA00023136"/>
    </source>
</evidence>
<dbReference type="OrthoDB" id="421154at2759"/>
<accession>A0A843V7F0</accession>
<evidence type="ECO:0000256" key="2">
    <source>
        <dbReference type="ARBA" id="ARBA00008937"/>
    </source>
</evidence>
<reference evidence="8" key="1">
    <citation type="submission" date="2017-07" db="EMBL/GenBank/DDBJ databases">
        <title>Taro Niue Genome Assembly and Annotation.</title>
        <authorList>
            <person name="Atibalentja N."/>
            <person name="Keating K."/>
            <person name="Fields C.J."/>
        </authorList>
    </citation>
    <scope>NUCLEOTIDE SEQUENCE</scope>
    <source>
        <strain evidence="8">Niue_2</strain>
        <tissue evidence="8">Leaf</tissue>
    </source>
</reference>
<proteinExistence type="inferred from homology"/>
<dbReference type="Pfam" id="PF14852">
    <property type="entry name" value="Fis1_TPR_N"/>
    <property type="match status" value="1"/>
</dbReference>
<dbReference type="GO" id="GO:0000266">
    <property type="term" value="P:mitochondrial fission"/>
    <property type="evidence" value="ECO:0007669"/>
    <property type="project" value="InterPro"/>
</dbReference>
<evidence type="ECO:0000256" key="3">
    <source>
        <dbReference type="ARBA" id="ARBA00022692"/>
    </source>
</evidence>
<keyword evidence="6" id="KW-0496">Mitochondrion</keyword>
<dbReference type="Proteomes" id="UP000652761">
    <property type="component" value="Unassembled WGS sequence"/>
</dbReference>
<dbReference type="InterPro" id="IPR028061">
    <property type="entry name" value="Fis1_TPR_C"/>
</dbReference>
<gene>
    <name evidence="8" type="ORF">Taro_024438</name>
</gene>
<feature type="non-terminal residue" evidence="8">
    <location>
        <position position="1"/>
    </location>
</feature>
<evidence type="ECO:0000256" key="4">
    <source>
        <dbReference type="ARBA" id="ARBA00022787"/>
    </source>
</evidence>
<evidence type="ECO:0000313" key="8">
    <source>
        <dbReference type="EMBL" id="MQL91815.1"/>
    </source>
</evidence>
<dbReference type="GO" id="GO:0016559">
    <property type="term" value="P:peroxisome fission"/>
    <property type="evidence" value="ECO:0007669"/>
    <property type="project" value="TreeGrafter"/>
</dbReference>
<dbReference type="AlphaFoldDB" id="A0A843V7F0"/>
<name>A0A843V7F0_COLES</name>
<dbReference type="InterPro" id="IPR011990">
    <property type="entry name" value="TPR-like_helical_dom_sf"/>
</dbReference>
<dbReference type="GO" id="GO:0005741">
    <property type="term" value="C:mitochondrial outer membrane"/>
    <property type="evidence" value="ECO:0007669"/>
    <property type="project" value="UniProtKB-SubCell"/>
</dbReference>
<keyword evidence="4" id="KW-1000">Mitochondrion outer membrane</keyword>
<comment type="similarity">
    <text evidence="2">Belongs to the FIS1 family.</text>
</comment>
<protein>
    <submittedName>
        <fullName evidence="8">Uncharacterized protein</fullName>
    </submittedName>
</protein>
<evidence type="ECO:0000256" key="5">
    <source>
        <dbReference type="ARBA" id="ARBA00022989"/>
    </source>
</evidence>
<keyword evidence="7" id="KW-0472">Membrane</keyword>
<dbReference type="InterPro" id="IPR028058">
    <property type="entry name" value="Fis1_TPR_N"/>
</dbReference>
<evidence type="ECO:0000313" key="9">
    <source>
        <dbReference type="Proteomes" id="UP000652761"/>
    </source>
</evidence>
<dbReference type="Gene3D" id="1.25.40.10">
    <property type="entry name" value="Tetratricopeptide repeat domain"/>
    <property type="match status" value="1"/>
</dbReference>
<dbReference type="SUPFAM" id="SSF48452">
    <property type="entry name" value="TPR-like"/>
    <property type="match status" value="1"/>
</dbReference>
<evidence type="ECO:0000256" key="6">
    <source>
        <dbReference type="ARBA" id="ARBA00023128"/>
    </source>
</evidence>
<dbReference type="GO" id="GO:0000422">
    <property type="term" value="P:autophagy of mitochondrion"/>
    <property type="evidence" value="ECO:0007669"/>
    <property type="project" value="TreeGrafter"/>
</dbReference>
<comment type="subcellular location">
    <subcellularLocation>
        <location evidence="1">Mitochondrion outer membrane</location>
        <topology evidence="1">Single-pass membrane protein</topology>
    </subcellularLocation>
</comment>
<keyword evidence="3" id="KW-0812">Transmembrane</keyword>
<dbReference type="PANTHER" id="PTHR13247:SF0">
    <property type="entry name" value="MITOCHONDRIAL FISSION 1 PROTEIN"/>
    <property type="match status" value="1"/>
</dbReference>
<evidence type="ECO:0000256" key="1">
    <source>
        <dbReference type="ARBA" id="ARBA00004572"/>
    </source>
</evidence>
<organism evidence="8 9">
    <name type="scientific">Colocasia esculenta</name>
    <name type="common">Wild taro</name>
    <name type="synonym">Arum esculentum</name>
    <dbReference type="NCBI Taxonomy" id="4460"/>
    <lineage>
        <taxon>Eukaryota</taxon>
        <taxon>Viridiplantae</taxon>
        <taxon>Streptophyta</taxon>
        <taxon>Embryophyta</taxon>
        <taxon>Tracheophyta</taxon>
        <taxon>Spermatophyta</taxon>
        <taxon>Magnoliopsida</taxon>
        <taxon>Liliopsida</taxon>
        <taxon>Araceae</taxon>
        <taxon>Aroideae</taxon>
        <taxon>Colocasieae</taxon>
        <taxon>Colocasia</taxon>
    </lineage>
</organism>
<dbReference type="Pfam" id="PF14853">
    <property type="entry name" value="Fis1_TPR_C"/>
    <property type="match status" value="1"/>
</dbReference>
<dbReference type="GO" id="GO:0005778">
    <property type="term" value="C:peroxisomal membrane"/>
    <property type="evidence" value="ECO:0007669"/>
    <property type="project" value="TreeGrafter"/>
</dbReference>